<dbReference type="EMBL" id="FONX01000003">
    <property type="protein sequence ID" value="SFE56576.1"/>
    <property type="molecule type" value="Genomic_DNA"/>
</dbReference>
<feature type="transmembrane region" description="Helical" evidence="2">
    <location>
        <begin position="153"/>
        <end position="177"/>
    </location>
</feature>
<dbReference type="RefSeq" id="WP_092938252.1">
    <property type="nucleotide sequence ID" value="NZ_FONX01000003.1"/>
</dbReference>
<evidence type="ECO:0000313" key="3">
    <source>
        <dbReference type="EMBL" id="SFE56576.1"/>
    </source>
</evidence>
<evidence type="ECO:0000256" key="2">
    <source>
        <dbReference type="SAM" id="Phobius"/>
    </source>
</evidence>
<feature type="transmembrane region" description="Helical" evidence="2">
    <location>
        <begin position="354"/>
        <end position="376"/>
    </location>
</feature>
<sequence length="569" mass="61233">MKGGFRQSMAWLHTWSGLLVGWVLFMVFASGTSAYFREEISFWMKPELHRTPAEPAAEQAQAVDQALRLLEREGAGSPRWTIGLPDARDPSVQVSWLQPKPPAGGGARPRPLTVNLDPATGERLADTRATRGGDFLYRLHFDLHYMPAMWARWIIGFCAMSMLVAIVSGVVTHRRIFSDFFTFRPRKGPRSWLDAHNAAAVLALPFHLMITYTGLVTLMFMYMPWGAQAVYKGDEKTFTAEAFPNARANVPQKAAGRPTPLVPIAPLLEQSRAHWQGRAAARVVVTLPGDANAAITIYRDDSANLSANYASMVFDGTTGRLIETRGENIPPASETRGVFVGLHMAHFAGPLLRGLFFLSGLAGCLMVATGLLMWAVKERPKHAKALARGGRIGFGLRLVDGLNIGAIAGLPLAIAAYFWANRLIPVGIAGRPDREIAAFFTVWGVAALAGILWPSRRMWQVQLTVGGMLFALVPLLNPLTGGSGLFTAASSGHWNLVGVDTVCLLLGAGLLSSAWWLARRQASARGAGTQAPRRAASNTTAAAAAAPLQPEPSLAPARHALGAAESASP</sequence>
<gene>
    <name evidence="3" type="ORF">SAMN04489711_10344</name>
</gene>
<keyword evidence="2" id="KW-0472">Membrane</keyword>
<feature type="transmembrane region" description="Helical" evidence="2">
    <location>
        <begin position="12"/>
        <end position="36"/>
    </location>
</feature>
<feature type="transmembrane region" description="Helical" evidence="2">
    <location>
        <begin position="397"/>
        <end position="420"/>
    </location>
</feature>
<feature type="region of interest" description="Disordered" evidence="1">
    <location>
        <begin position="527"/>
        <end position="569"/>
    </location>
</feature>
<dbReference type="PANTHER" id="PTHR34219:SF4">
    <property type="entry name" value="PEPSY DOMAIN-CONTAINING PROTEIN"/>
    <property type="match status" value="1"/>
</dbReference>
<organism evidence="3 4">
    <name type="scientific">Paracidovorax wautersii</name>
    <dbReference type="NCBI Taxonomy" id="1177982"/>
    <lineage>
        <taxon>Bacteria</taxon>
        <taxon>Pseudomonadati</taxon>
        <taxon>Pseudomonadota</taxon>
        <taxon>Betaproteobacteria</taxon>
        <taxon>Burkholderiales</taxon>
        <taxon>Comamonadaceae</taxon>
        <taxon>Paracidovorax</taxon>
    </lineage>
</organism>
<dbReference type="STRING" id="1177982.SAMN04489711_10344"/>
<dbReference type="OrthoDB" id="9776609at2"/>
<reference evidence="4" key="1">
    <citation type="submission" date="2016-10" db="EMBL/GenBank/DDBJ databases">
        <authorList>
            <person name="Varghese N."/>
            <person name="Submissions S."/>
        </authorList>
    </citation>
    <scope>NUCLEOTIDE SEQUENCE [LARGE SCALE GENOMIC DNA]</scope>
    <source>
        <strain evidence="4">DSM 27981</strain>
    </source>
</reference>
<name>A0A1I2BK79_9BURK</name>
<evidence type="ECO:0000256" key="1">
    <source>
        <dbReference type="SAM" id="MobiDB-lite"/>
    </source>
</evidence>
<evidence type="ECO:0000313" key="4">
    <source>
        <dbReference type="Proteomes" id="UP000199119"/>
    </source>
</evidence>
<proteinExistence type="predicted"/>
<feature type="transmembrane region" description="Helical" evidence="2">
    <location>
        <begin position="494"/>
        <end position="518"/>
    </location>
</feature>
<feature type="transmembrane region" description="Helical" evidence="2">
    <location>
        <begin position="465"/>
        <end position="488"/>
    </location>
</feature>
<keyword evidence="2" id="KW-1133">Transmembrane helix</keyword>
<keyword evidence="2" id="KW-0812">Transmembrane</keyword>
<dbReference type="Proteomes" id="UP000199119">
    <property type="component" value="Unassembled WGS sequence"/>
</dbReference>
<protein>
    <submittedName>
        <fullName evidence="3">Uncharacterized iron-regulated membrane protein</fullName>
    </submittedName>
</protein>
<feature type="transmembrane region" description="Helical" evidence="2">
    <location>
        <begin position="198"/>
        <end position="222"/>
    </location>
</feature>
<feature type="transmembrane region" description="Helical" evidence="2">
    <location>
        <begin position="436"/>
        <end position="453"/>
    </location>
</feature>
<dbReference type="PANTHER" id="PTHR34219">
    <property type="entry name" value="IRON-REGULATED INNER MEMBRANE PROTEIN-RELATED"/>
    <property type="match status" value="1"/>
</dbReference>
<accession>A0A1I2BK79</accession>
<dbReference type="AlphaFoldDB" id="A0A1I2BK79"/>
<feature type="compositionally biased region" description="Low complexity" evidence="1">
    <location>
        <begin position="531"/>
        <end position="557"/>
    </location>
</feature>
<dbReference type="Pfam" id="PF03929">
    <property type="entry name" value="PepSY_TM"/>
    <property type="match status" value="1"/>
</dbReference>
<dbReference type="InterPro" id="IPR005625">
    <property type="entry name" value="PepSY-ass_TM"/>
</dbReference>
<keyword evidence="4" id="KW-1185">Reference proteome</keyword>